<evidence type="ECO:0000313" key="2">
    <source>
        <dbReference type="Proteomes" id="UP000324326"/>
    </source>
</evidence>
<protein>
    <submittedName>
        <fullName evidence="1">Uncharacterized protein</fullName>
    </submittedName>
</protein>
<reference evidence="1 2" key="1">
    <citation type="submission" date="2018-08" db="EMBL/GenBank/DDBJ databases">
        <title>Bacillus phenotypic plasticity.</title>
        <authorList>
            <person name="Hurtado E."/>
        </authorList>
    </citation>
    <scope>NUCLEOTIDE SEQUENCE [LARGE SCALE GENOMIC DNA]</scope>
    <source>
        <strain evidence="1 2">427</strain>
    </source>
</reference>
<name>A0A5M8RUJ5_9BACI</name>
<dbReference type="AlphaFoldDB" id="A0A5M8RUJ5"/>
<sequence length="62" mass="7436">MIKLRLSMKSRQPFLYSRELIINPVSFVLELGEKFALRHPLSFFAFRGFHKNEVKRQNKKGR</sequence>
<comment type="caution">
    <text evidence="1">The sequence shown here is derived from an EMBL/GenBank/DDBJ whole genome shotgun (WGS) entry which is preliminary data.</text>
</comment>
<gene>
    <name evidence="1" type="ORF">DX927_08035</name>
</gene>
<dbReference type="Proteomes" id="UP000324326">
    <property type="component" value="Unassembled WGS sequence"/>
</dbReference>
<dbReference type="EMBL" id="QSND01000002">
    <property type="protein sequence ID" value="KAA6450786.1"/>
    <property type="molecule type" value="Genomic_DNA"/>
</dbReference>
<accession>A0A5M8RUJ5</accession>
<evidence type="ECO:0000313" key="1">
    <source>
        <dbReference type="EMBL" id="KAA6450786.1"/>
    </source>
</evidence>
<organism evidence="1 2">
    <name type="scientific">Bacillus swezeyi</name>
    <dbReference type="NCBI Taxonomy" id="1925020"/>
    <lineage>
        <taxon>Bacteria</taxon>
        <taxon>Bacillati</taxon>
        <taxon>Bacillota</taxon>
        <taxon>Bacilli</taxon>
        <taxon>Bacillales</taxon>
        <taxon>Bacillaceae</taxon>
        <taxon>Bacillus</taxon>
    </lineage>
</organism>
<proteinExistence type="predicted"/>